<dbReference type="InterPro" id="IPR002589">
    <property type="entry name" value="Macro_dom"/>
</dbReference>
<dbReference type="RefSeq" id="WP_126673355.1">
    <property type="nucleotide sequence ID" value="NZ_RYZR01000005.1"/>
</dbReference>
<dbReference type="PANTHER" id="PTHR11106:SF27">
    <property type="entry name" value="MACRO DOMAIN-CONTAINING PROTEIN"/>
    <property type="match status" value="1"/>
</dbReference>
<gene>
    <name evidence="2" type="ORF">EKH79_08430</name>
</gene>
<dbReference type="CDD" id="cd02908">
    <property type="entry name" value="Macro_OAADPr_deacetylase"/>
    <property type="match status" value="1"/>
</dbReference>
<name>A0A432LTW5_9GAMM</name>
<organism evidence="2 3">
    <name type="scientific">Dyella dinghuensis</name>
    <dbReference type="NCBI Taxonomy" id="1920169"/>
    <lineage>
        <taxon>Bacteria</taxon>
        <taxon>Pseudomonadati</taxon>
        <taxon>Pseudomonadota</taxon>
        <taxon>Gammaproteobacteria</taxon>
        <taxon>Lysobacterales</taxon>
        <taxon>Rhodanobacteraceae</taxon>
        <taxon>Dyella</taxon>
    </lineage>
</organism>
<evidence type="ECO:0000313" key="3">
    <source>
        <dbReference type="Proteomes" id="UP000267077"/>
    </source>
</evidence>
<protein>
    <submittedName>
        <fullName evidence="2">O-acetyl-ADP-ribose deacetylase</fullName>
    </submittedName>
</protein>
<proteinExistence type="predicted"/>
<dbReference type="PANTHER" id="PTHR11106">
    <property type="entry name" value="GANGLIOSIDE INDUCED DIFFERENTIATION ASSOCIATED PROTEIN 2-RELATED"/>
    <property type="match status" value="1"/>
</dbReference>
<reference evidence="2 3" key="1">
    <citation type="submission" date="2018-12" db="EMBL/GenBank/DDBJ databases">
        <title>Dyella dinghuensis sp. nov. DHOA06 and Dyella choica sp. nov. 4M-K27, isolated from forest soil.</title>
        <authorList>
            <person name="Qiu L.-H."/>
            <person name="Gao Z.-H."/>
        </authorList>
    </citation>
    <scope>NUCLEOTIDE SEQUENCE [LARGE SCALE GENOMIC DNA]</scope>
    <source>
        <strain evidence="2 3">DHOA06</strain>
    </source>
</reference>
<comment type="caution">
    <text evidence="2">The sequence shown here is derived from an EMBL/GenBank/DDBJ whole genome shotgun (WGS) entry which is preliminary data.</text>
</comment>
<feature type="domain" description="Macro" evidence="1">
    <location>
        <begin position="1"/>
        <end position="173"/>
    </location>
</feature>
<dbReference type="InterPro" id="IPR043472">
    <property type="entry name" value="Macro_dom-like"/>
</dbReference>
<dbReference type="Gene3D" id="3.40.220.10">
    <property type="entry name" value="Leucine Aminopeptidase, subunit E, domain 1"/>
    <property type="match status" value="1"/>
</dbReference>
<evidence type="ECO:0000259" key="1">
    <source>
        <dbReference type="PROSITE" id="PS51154"/>
    </source>
</evidence>
<dbReference type="Pfam" id="PF01661">
    <property type="entry name" value="Macro"/>
    <property type="match status" value="1"/>
</dbReference>
<sequence length="173" mass="18037">MPITLVTADLTRLALDAIVNAANPGLLGGGGVDGAIHRAAGPALLAACRAIPEVNPGVRCPTGEARITPGFSLPARFVIHTVGPVWHGGHDGEAVHLASCYRSCIALAIEHDLNSVGFPAISCGVYGYPPDQAAKVAIATLRDVLTTHPKLEVQLCGFDGRMTAIWQRAFNQV</sequence>
<keyword evidence="3" id="KW-1185">Reference proteome</keyword>
<evidence type="ECO:0000313" key="2">
    <source>
        <dbReference type="EMBL" id="RUL64076.1"/>
    </source>
</evidence>
<dbReference type="NCBIfam" id="NF001664">
    <property type="entry name" value="PRK00431.1-6"/>
    <property type="match status" value="1"/>
</dbReference>
<accession>A0A432LTW5</accession>
<dbReference type="GO" id="GO:0061463">
    <property type="term" value="F:O-acetyl-ADP-ribose deacetylase activity"/>
    <property type="evidence" value="ECO:0007669"/>
    <property type="project" value="TreeGrafter"/>
</dbReference>
<dbReference type="PROSITE" id="PS51154">
    <property type="entry name" value="MACRO"/>
    <property type="match status" value="1"/>
</dbReference>
<dbReference type="OrthoDB" id="6194521at2"/>
<dbReference type="AlphaFoldDB" id="A0A432LTW5"/>
<dbReference type="SMART" id="SM00506">
    <property type="entry name" value="A1pp"/>
    <property type="match status" value="1"/>
</dbReference>
<dbReference type="SUPFAM" id="SSF52949">
    <property type="entry name" value="Macro domain-like"/>
    <property type="match status" value="1"/>
</dbReference>
<dbReference type="Proteomes" id="UP000267077">
    <property type="component" value="Unassembled WGS sequence"/>
</dbReference>
<dbReference type="EMBL" id="RYZR01000005">
    <property type="protein sequence ID" value="RUL64076.1"/>
    <property type="molecule type" value="Genomic_DNA"/>
</dbReference>